<gene>
    <name evidence="8" type="primary">lepA</name>
    <name evidence="10" type="ORF">COS47_00335</name>
</gene>
<name>A0A2M7BYU6_9BACT</name>
<keyword evidence="6 8" id="KW-0342">GTP-binding</keyword>
<evidence type="ECO:0000256" key="2">
    <source>
        <dbReference type="ARBA" id="ARBA00022475"/>
    </source>
</evidence>
<dbReference type="GO" id="GO:0005886">
    <property type="term" value="C:plasma membrane"/>
    <property type="evidence" value="ECO:0007669"/>
    <property type="project" value="UniProtKB-SubCell"/>
</dbReference>
<dbReference type="GO" id="GO:0043022">
    <property type="term" value="F:ribosome binding"/>
    <property type="evidence" value="ECO:0007669"/>
    <property type="project" value="UniProtKB-UniRule"/>
</dbReference>
<dbReference type="Pfam" id="PF00009">
    <property type="entry name" value="GTP_EFTU"/>
    <property type="match status" value="1"/>
</dbReference>
<comment type="subcellular location">
    <subcellularLocation>
        <location evidence="8">Cell membrane</location>
        <topology evidence="8">Peripheral membrane protein</topology>
        <orientation evidence="8">Cytoplasmic side</orientation>
    </subcellularLocation>
</comment>
<evidence type="ECO:0000259" key="9">
    <source>
        <dbReference type="PROSITE" id="PS51722"/>
    </source>
</evidence>
<dbReference type="Pfam" id="PF14492">
    <property type="entry name" value="EFG_III"/>
    <property type="match status" value="1"/>
</dbReference>
<dbReference type="Pfam" id="PF06421">
    <property type="entry name" value="LepA_C"/>
    <property type="match status" value="1"/>
</dbReference>
<dbReference type="CDD" id="cd03699">
    <property type="entry name" value="EF4_II"/>
    <property type="match status" value="1"/>
</dbReference>
<dbReference type="InterPro" id="IPR004161">
    <property type="entry name" value="EFTu-like_2"/>
</dbReference>
<dbReference type="InterPro" id="IPR009000">
    <property type="entry name" value="Transl_B-barrel_sf"/>
</dbReference>
<protein>
    <recommendedName>
        <fullName evidence="8">Elongation factor 4</fullName>
        <shortName evidence="8">EF-4</shortName>
        <ecNumber evidence="8">3.6.5.n1</ecNumber>
    </recommendedName>
    <alternativeName>
        <fullName evidence="8">Ribosomal back-translocase LepA</fullName>
    </alternativeName>
</protein>
<dbReference type="InterPro" id="IPR000795">
    <property type="entry name" value="T_Tr_GTP-bd_dom"/>
</dbReference>
<comment type="function">
    <text evidence="8">Required for accurate and efficient protein synthesis under certain stress conditions. May act as a fidelity factor of the translation reaction, by catalyzing a one-codon backward translocation of tRNAs on improperly translocated ribosomes. Back-translocation proceeds from a post-translocation (POST) complex to a pre-translocation (PRE) complex, thus giving elongation factor G a second chance to translocate the tRNAs correctly. Binds to ribosomes in a GTP-dependent manner.</text>
</comment>
<dbReference type="SMART" id="SM00838">
    <property type="entry name" value="EFG_C"/>
    <property type="match status" value="1"/>
</dbReference>
<evidence type="ECO:0000256" key="6">
    <source>
        <dbReference type="ARBA" id="ARBA00023134"/>
    </source>
</evidence>
<evidence type="ECO:0000313" key="11">
    <source>
        <dbReference type="Proteomes" id="UP000230324"/>
    </source>
</evidence>
<dbReference type="AlphaFoldDB" id="A0A2M7BYU6"/>
<comment type="similarity">
    <text evidence="1 8">Belongs to the TRAFAC class translation factor GTPase superfamily. Classic translation factor GTPase family. LepA subfamily.</text>
</comment>
<dbReference type="Gene3D" id="3.30.70.2570">
    <property type="entry name" value="Elongation factor 4, C-terminal domain"/>
    <property type="match status" value="1"/>
</dbReference>
<dbReference type="InterPro" id="IPR041095">
    <property type="entry name" value="EFG_II"/>
</dbReference>
<dbReference type="EMBL" id="PEUV01000006">
    <property type="protein sequence ID" value="PIV12855.1"/>
    <property type="molecule type" value="Genomic_DNA"/>
</dbReference>
<reference evidence="11" key="1">
    <citation type="submission" date="2017-09" db="EMBL/GenBank/DDBJ databases">
        <title>Depth-based differentiation of microbial function through sediment-hosted aquifers and enrichment of novel symbionts in the deep terrestrial subsurface.</title>
        <authorList>
            <person name="Probst A.J."/>
            <person name="Ladd B."/>
            <person name="Jarett J.K."/>
            <person name="Geller-Mcgrath D.E."/>
            <person name="Sieber C.M.K."/>
            <person name="Emerson J.B."/>
            <person name="Anantharaman K."/>
            <person name="Thomas B.C."/>
            <person name="Malmstrom R."/>
            <person name="Stieglmeier M."/>
            <person name="Klingl A."/>
            <person name="Woyke T."/>
            <person name="Ryan C.M."/>
            <person name="Banfield J.F."/>
        </authorList>
    </citation>
    <scope>NUCLEOTIDE SEQUENCE [LARGE SCALE GENOMIC DNA]</scope>
</reference>
<keyword evidence="2 8" id="KW-1003">Cell membrane</keyword>
<evidence type="ECO:0000256" key="5">
    <source>
        <dbReference type="ARBA" id="ARBA00022917"/>
    </source>
</evidence>
<keyword evidence="7 8" id="KW-0472">Membrane</keyword>
<proteinExistence type="inferred from homology"/>
<dbReference type="Proteomes" id="UP000230324">
    <property type="component" value="Unassembled WGS sequence"/>
</dbReference>
<feature type="domain" description="Tr-type G" evidence="9">
    <location>
        <begin position="4"/>
        <end position="179"/>
    </location>
</feature>
<dbReference type="InterPro" id="IPR035654">
    <property type="entry name" value="LepA_IV"/>
</dbReference>
<dbReference type="HAMAP" id="MF_00071">
    <property type="entry name" value="LepA"/>
    <property type="match status" value="1"/>
</dbReference>
<dbReference type="PRINTS" id="PR00315">
    <property type="entry name" value="ELONGATNFCT"/>
</dbReference>
<dbReference type="CDD" id="cd01890">
    <property type="entry name" value="LepA"/>
    <property type="match status" value="1"/>
</dbReference>
<evidence type="ECO:0000256" key="4">
    <source>
        <dbReference type="ARBA" id="ARBA00022801"/>
    </source>
</evidence>
<dbReference type="Gene3D" id="3.30.70.240">
    <property type="match status" value="1"/>
</dbReference>
<dbReference type="SUPFAM" id="SSF54980">
    <property type="entry name" value="EF-G C-terminal domain-like"/>
    <property type="match status" value="2"/>
</dbReference>
<dbReference type="EC" id="3.6.5.n1" evidence="8"/>
<dbReference type="GO" id="GO:0003746">
    <property type="term" value="F:translation elongation factor activity"/>
    <property type="evidence" value="ECO:0007669"/>
    <property type="project" value="UniProtKB-UniRule"/>
</dbReference>
<dbReference type="GO" id="GO:0003924">
    <property type="term" value="F:GTPase activity"/>
    <property type="evidence" value="ECO:0007669"/>
    <property type="project" value="UniProtKB-UniRule"/>
</dbReference>
<evidence type="ECO:0000313" key="10">
    <source>
        <dbReference type="EMBL" id="PIV12855.1"/>
    </source>
</evidence>
<accession>A0A2M7BYU6</accession>
<dbReference type="SUPFAM" id="SSF52540">
    <property type="entry name" value="P-loop containing nucleoside triphosphate hydrolases"/>
    <property type="match status" value="1"/>
</dbReference>
<dbReference type="PANTHER" id="PTHR43512">
    <property type="entry name" value="TRANSLATION FACTOR GUF1-RELATED"/>
    <property type="match status" value="1"/>
</dbReference>
<feature type="binding site" evidence="8">
    <location>
        <begin position="16"/>
        <end position="21"/>
    </location>
    <ligand>
        <name>GTP</name>
        <dbReference type="ChEBI" id="CHEBI:37565"/>
    </ligand>
</feature>
<dbReference type="InterPro" id="IPR013842">
    <property type="entry name" value="LepA_CTD"/>
</dbReference>
<sequence length="591" mass="67799">MFQESIRNFAILSHVDHGKSTLADRFLELTKTVPKEKMRPQFLDSMDLERERGVTIKMQPVRMHWKDFTLNLIDTPGHIDFSYEVSRSLAAVEGVILLVDGSRGIQAQTVANLELAKKENLVILPAINKIDLPQADIEKTKREILDLLGEKEPFLISAKYGTNVEQILEAVIKKIPSPKGNSENPFKALIFDSKYDPFKGVIIYIRVFEGRVKKGDKIYFLKNQFETSIKEVGCFFPQLREKEKLEAGEIGYIATGIKEIEKVKVGETITNINFKEKVLPLGGYKEPKPMVFASVFPDHSENFNLLKEGLAKLKLNDASLSFQSQNSPVGRGFLCGFLGTFHEEITLERLKREYNLNLLISLPQVVYKVILKDGKEKLVFTSKDWPETIKIQKSLEPYVKLEIITPEKFLGNVSTLLKTIKAKHIKTSFFGRETFLIIYEVPLREIIFDFHDKLKSATQGFASLDYQMTDWREEDLIKLEIFIGGEKEESLSRIVPKDKAFLEGKRFLKKLKEVFPAQLFALPLQAKISDKVIARETIKAKRRDVIAPLYGGDYTRKRKLLERQKKGKKKLKERGQIRIPQDVFLKLLKSD</sequence>
<organism evidence="10 11">
    <name type="scientific">Candidatus Nealsonbacteria bacterium CG03_land_8_20_14_0_80_36_12</name>
    <dbReference type="NCBI Taxonomy" id="1974701"/>
    <lineage>
        <taxon>Bacteria</taxon>
        <taxon>Candidatus Nealsoniibacteriota</taxon>
    </lineage>
</organism>
<dbReference type="FunFam" id="2.40.30.10:FF:000015">
    <property type="entry name" value="Translation factor GUF1, mitochondrial"/>
    <property type="match status" value="1"/>
</dbReference>
<dbReference type="Gene3D" id="2.40.30.10">
    <property type="entry name" value="Translation factors"/>
    <property type="match status" value="1"/>
</dbReference>
<keyword evidence="3 8" id="KW-0547">Nucleotide-binding</keyword>
<dbReference type="InterPro" id="IPR035647">
    <property type="entry name" value="EFG_III/V"/>
</dbReference>
<dbReference type="PANTHER" id="PTHR43512:SF4">
    <property type="entry name" value="TRANSLATION FACTOR GUF1 HOMOLOG, CHLOROPLASTIC"/>
    <property type="match status" value="1"/>
</dbReference>
<dbReference type="PROSITE" id="PS51722">
    <property type="entry name" value="G_TR_2"/>
    <property type="match status" value="1"/>
</dbReference>
<dbReference type="InterPro" id="IPR031157">
    <property type="entry name" value="G_TR_CS"/>
</dbReference>
<dbReference type="CDD" id="cd03709">
    <property type="entry name" value="lepA_C"/>
    <property type="match status" value="1"/>
</dbReference>
<comment type="caution">
    <text evidence="10">The sequence shown here is derived from an EMBL/GenBank/DDBJ whole genome shotgun (WGS) entry which is preliminary data.</text>
</comment>
<dbReference type="Gene3D" id="3.30.70.870">
    <property type="entry name" value="Elongation Factor G (Translational Gtpase), domain 3"/>
    <property type="match status" value="1"/>
</dbReference>
<dbReference type="NCBIfam" id="TIGR01393">
    <property type="entry name" value="lepA"/>
    <property type="match status" value="1"/>
</dbReference>
<dbReference type="InterPro" id="IPR005225">
    <property type="entry name" value="Small_GTP-bd"/>
</dbReference>
<evidence type="ECO:0000256" key="3">
    <source>
        <dbReference type="ARBA" id="ARBA00022741"/>
    </source>
</evidence>
<dbReference type="InterPro" id="IPR027417">
    <property type="entry name" value="P-loop_NTPase"/>
</dbReference>
<keyword evidence="10" id="KW-0251">Elongation factor</keyword>
<dbReference type="InterPro" id="IPR038363">
    <property type="entry name" value="LepA_C_sf"/>
</dbReference>
<feature type="binding site" evidence="8">
    <location>
        <begin position="128"/>
        <end position="131"/>
    </location>
    <ligand>
        <name>GTP</name>
        <dbReference type="ChEBI" id="CHEBI:37565"/>
    </ligand>
</feature>
<dbReference type="NCBIfam" id="TIGR00231">
    <property type="entry name" value="small_GTP"/>
    <property type="match status" value="1"/>
</dbReference>
<dbReference type="GO" id="GO:0045727">
    <property type="term" value="P:positive regulation of translation"/>
    <property type="evidence" value="ECO:0007669"/>
    <property type="project" value="UniProtKB-UniRule"/>
</dbReference>
<dbReference type="GO" id="GO:0005525">
    <property type="term" value="F:GTP binding"/>
    <property type="evidence" value="ECO:0007669"/>
    <property type="project" value="UniProtKB-UniRule"/>
</dbReference>
<dbReference type="InterPro" id="IPR006297">
    <property type="entry name" value="EF-4"/>
</dbReference>
<comment type="catalytic activity">
    <reaction evidence="8">
        <text>GTP + H2O = GDP + phosphate + H(+)</text>
        <dbReference type="Rhea" id="RHEA:19669"/>
        <dbReference type="ChEBI" id="CHEBI:15377"/>
        <dbReference type="ChEBI" id="CHEBI:15378"/>
        <dbReference type="ChEBI" id="CHEBI:37565"/>
        <dbReference type="ChEBI" id="CHEBI:43474"/>
        <dbReference type="ChEBI" id="CHEBI:58189"/>
        <dbReference type="EC" id="3.6.5.n1"/>
    </reaction>
</comment>
<dbReference type="InterPro" id="IPR000640">
    <property type="entry name" value="EFG_V-like"/>
</dbReference>
<dbReference type="PROSITE" id="PS00301">
    <property type="entry name" value="G_TR_1"/>
    <property type="match status" value="1"/>
</dbReference>
<evidence type="ECO:0000256" key="1">
    <source>
        <dbReference type="ARBA" id="ARBA00005454"/>
    </source>
</evidence>
<dbReference type="Pfam" id="PF03144">
    <property type="entry name" value="GTP_EFTU_D2"/>
    <property type="match status" value="1"/>
</dbReference>
<evidence type="ECO:0000256" key="8">
    <source>
        <dbReference type="HAMAP-Rule" id="MF_00071"/>
    </source>
</evidence>
<keyword evidence="4 8" id="KW-0378">Hydrolase</keyword>
<dbReference type="Pfam" id="PF00679">
    <property type="entry name" value="EFG_C"/>
    <property type="match status" value="1"/>
</dbReference>
<dbReference type="Gene3D" id="3.40.50.300">
    <property type="entry name" value="P-loop containing nucleotide triphosphate hydrolases"/>
    <property type="match status" value="1"/>
</dbReference>
<dbReference type="SUPFAM" id="SSF50447">
    <property type="entry name" value="Translation proteins"/>
    <property type="match status" value="1"/>
</dbReference>
<evidence type="ECO:0000256" key="7">
    <source>
        <dbReference type="ARBA" id="ARBA00023136"/>
    </source>
</evidence>
<keyword evidence="5 8" id="KW-0648">Protein biosynthesis</keyword>